<dbReference type="Proteomes" id="UP001529510">
    <property type="component" value="Unassembled WGS sequence"/>
</dbReference>
<feature type="non-terminal residue" evidence="1">
    <location>
        <position position="54"/>
    </location>
</feature>
<feature type="non-terminal residue" evidence="1">
    <location>
        <position position="1"/>
    </location>
</feature>
<organism evidence="1 2">
    <name type="scientific">Cirrhinus mrigala</name>
    <name type="common">Mrigala</name>
    <dbReference type="NCBI Taxonomy" id="683832"/>
    <lineage>
        <taxon>Eukaryota</taxon>
        <taxon>Metazoa</taxon>
        <taxon>Chordata</taxon>
        <taxon>Craniata</taxon>
        <taxon>Vertebrata</taxon>
        <taxon>Euteleostomi</taxon>
        <taxon>Actinopterygii</taxon>
        <taxon>Neopterygii</taxon>
        <taxon>Teleostei</taxon>
        <taxon>Ostariophysi</taxon>
        <taxon>Cypriniformes</taxon>
        <taxon>Cyprinidae</taxon>
        <taxon>Labeoninae</taxon>
        <taxon>Labeonini</taxon>
        <taxon>Cirrhinus</taxon>
    </lineage>
</organism>
<proteinExistence type="predicted"/>
<dbReference type="EMBL" id="JAMKFB020000024">
    <property type="protein sequence ID" value="KAL0156754.1"/>
    <property type="molecule type" value="Genomic_DNA"/>
</dbReference>
<keyword evidence="2" id="KW-1185">Reference proteome</keyword>
<evidence type="ECO:0000313" key="1">
    <source>
        <dbReference type="EMBL" id="KAL0156754.1"/>
    </source>
</evidence>
<accession>A0ABD0N3M6</accession>
<sequence length="54" mass="6054">LCNPTLDSFREHLLANLPFVVFSLCAESAAAAVCTYTNKLEQSAAVIWLRNERR</sequence>
<reference evidence="1 2" key="1">
    <citation type="submission" date="2024-05" db="EMBL/GenBank/DDBJ databases">
        <title>Genome sequencing and assembly of Indian major carp, Cirrhinus mrigala (Hamilton, 1822).</title>
        <authorList>
            <person name="Mohindra V."/>
            <person name="Chowdhury L.M."/>
            <person name="Lal K."/>
            <person name="Jena J.K."/>
        </authorList>
    </citation>
    <scope>NUCLEOTIDE SEQUENCE [LARGE SCALE GENOMIC DNA]</scope>
    <source>
        <strain evidence="1">CM1030</strain>
        <tissue evidence="1">Blood</tissue>
    </source>
</reference>
<comment type="caution">
    <text evidence="1">The sequence shown here is derived from an EMBL/GenBank/DDBJ whole genome shotgun (WGS) entry which is preliminary data.</text>
</comment>
<dbReference type="AlphaFoldDB" id="A0ABD0N3M6"/>
<gene>
    <name evidence="1" type="ORF">M9458_048000</name>
</gene>
<evidence type="ECO:0000313" key="2">
    <source>
        <dbReference type="Proteomes" id="UP001529510"/>
    </source>
</evidence>
<name>A0ABD0N3M6_CIRMR</name>
<protein>
    <submittedName>
        <fullName evidence="1">Uncharacterized protein</fullName>
    </submittedName>
</protein>